<proteinExistence type="predicted"/>
<reference evidence="1" key="1">
    <citation type="submission" date="2014-09" db="EMBL/GenBank/DDBJ databases">
        <authorList>
            <person name="Magalhaes I.L.F."/>
            <person name="Oliveira U."/>
            <person name="Santos F.R."/>
            <person name="Vidigal T.H.D.A."/>
            <person name="Brescovit A.D."/>
            <person name="Santos A.J."/>
        </authorList>
    </citation>
    <scope>NUCLEOTIDE SEQUENCE</scope>
    <source>
        <tissue evidence="1">Shoot tissue taken approximately 20 cm above the soil surface</tissue>
    </source>
</reference>
<name>A0A0A8XN09_ARUDO</name>
<dbReference type="EMBL" id="GBRH01283356">
    <property type="protein sequence ID" value="JAD14539.1"/>
    <property type="molecule type" value="Transcribed_RNA"/>
</dbReference>
<evidence type="ECO:0000313" key="1">
    <source>
        <dbReference type="EMBL" id="JAD14539.1"/>
    </source>
</evidence>
<accession>A0A0A8XN09</accession>
<protein>
    <submittedName>
        <fullName evidence="1">Dihydroneopterin aldolase</fullName>
    </submittedName>
</protein>
<reference evidence="1" key="2">
    <citation type="journal article" date="2015" name="Data Brief">
        <title>Shoot transcriptome of the giant reed, Arundo donax.</title>
        <authorList>
            <person name="Barrero R.A."/>
            <person name="Guerrero F.D."/>
            <person name="Moolhuijzen P."/>
            <person name="Goolsby J.A."/>
            <person name="Tidwell J."/>
            <person name="Bellgard S.E."/>
            <person name="Bellgard M.I."/>
        </authorList>
    </citation>
    <scope>NUCLEOTIDE SEQUENCE</scope>
    <source>
        <tissue evidence="1">Shoot tissue taken approximately 20 cm above the soil surface</tissue>
    </source>
</reference>
<sequence>MLSVSPAVLKSIHASTSTTNFWPRVFSSCFTPWKPWNCKPLSTSLSLSINSLSAITFPAAALVNRLRWELKDAL</sequence>
<organism evidence="1">
    <name type="scientific">Arundo donax</name>
    <name type="common">Giant reed</name>
    <name type="synonym">Donax arundinaceus</name>
    <dbReference type="NCBI Taxonomy" id="35708"/>
    <lineage>
        <taxon>Eukaryota</taxon>
        <taxon>Viridiplantae</taxon>
        <taxon>Streptophyta</taxon>
        <taxon>Embryophyta</taxon>
        <taxon>Tracheophyta</taxon>
        <taxon>Spermatophyta</taxon>
        <taxon>Magnoliopsida</taxon>
        <taxon>Liliopsida</taxon>
        <taxon>Poales</taxon>
        <taxon>Poaceae</taxon>
        <taxon>PACMAD clade</taxon>
        <taxon>Arundinoideae</taxon>
        <taxon>Arundineae</taxon>
        <taxon>Arundo</taxon>
    </lineage>
</organism>
<dbReference type="AlphaFoldDB" id="A0A0A8XN09"/>